<dbReference type="AlphaFoldDB" id="A0A813DXM5"/>
<sequence>RKLIGTNRCASSMMPCSGHMVTSTGPAWSAERSQNKADNDDKDCCDGECTLDELVHAICDEFWPPGSAQSILRILADHSYVTARSLCDLCPTAWNSLGLPQRFVDHCVRQLQAQQQQQQHQQQPHRTSFVRPSSAPQVQSESERCVRPSRAPWMQIQTQARPLEGNNSKNNSNNNNKLLLEGSQKRPLPPQHPPPEQLLKRRAVALPENIARSLAQASDVDGRSCNLDQGKGCSAELLSDFERALRSYVQNLAVIVVFQTSGTLCSPKMKFDSVLADKTFTMVSTLINNVQKDMIFSPKDPWIATRVVAVADIRQARWFNIVRALFGSYDAFLQSSLFAGILDCSDCRGYRGRSTVSLKLHSLDSTRERDSEAFRRRAFRTMSMREASDVLDLDGMPVDFDFWNHCGWEGFAKEADTSEVGADANLLQRALSRNPRKTVNNTSAELLCRLRTVISRTMLEKQRQTKPITLQGLEHNQLIRDVVIEIAAEIGTKDRGLLHFLLEGPLKAFFYIESVRPIGLSVISLRRPAGADANTPQQVPTTSSTKNAISSLVNHCHRRHLDLSFDESPSAEGFQVRAVVDGAERGTGSGRSKKDAKLAAATQALQSLSF</sequence>
<evidence type="ECO:0000313" key="5">
    <source>
        <dbReference type="Proteomes" id="UP000654075"/>
    </source>
</evidence>
<proteinExistence type="predicted"/>
<evidence type="ECO:0000313" key="4">
    <source>
        <dbReference type="EMBL" id="CAE8591138.1"/>
    </source>
</evidence>
<dbReference type="SUPFAM" id="SSF54768">
    <property type="entry name" value="dsRNA-binding domain-like"/>
    <property type="match status" value="1"/>
</dbReference>
<dbReference type="EMBL" id="CAJNNV010004720">
    <property type="protein sequence ID" value="CAE8591138.1"/>
    <property type="molecule type" value="Genomic_DNA"/>
</dbReference>
<dbReference type="InterPro" id="IPR014720">
    <property type="entry name" value="dsRBD_dom"/>
</dbReference>
<feature type="domain" description="DRBM" evidence="3">
    <location>
        <begin position="547"/>
        <end position="610"/>
    </location>
</feature>
<keyword evidence="1" id="KW-0694">RNA-binding</keyword>
<feature type="compositionally biased region" description="Low complexity" evidence="2">
    <location>
        <begin position="163"/>
        <end position="182"/>
    </location>
</feature>
<comment type="caution">
    <text evidence="4">The sequence shown here is derived from an EMBL/GenBank/DDBJ whole genome shotgun (WGS) entry which is preliminary data.</text>
</comment>
<evidence type="ECO:0000256" key="2">
    <source>
        <dbReference type="SAM" id="MobiDB-lite"/>
    </source>
</evidence>
<feature type="compositionally biased region" description="Pro residues" evidence="2">
    <location>
        <begin position="187"/>
        <end position="196"/>
    </location>
</feature>
<feature type="compositionally biased region" description="Polar residues" evidence="2">
    <location>
        <begin position="124"/>
        <end position="140"/>
    </location>
</feature>
<dbReference type="Proteomes" id="UP000654075">
    <property type="component" value="Unassembled WGS sequence"/>
</dbReference>
<dbReference type="Gene3D" id="3.30.160.20">
    <property type="match status" value="1"/>
</dbReference>
<gene>
    <name evidence="4" type="ORF">PGLA1383_LOCUS9827</name>
</gene>
<feature type="non-terminal residue" evidence="4">
    <location>
        <position position="1"/>
    </location>
</feature>
<dbReference type="GO" id="GO:0003723">
    <property type="term" value="F:RNA binding"/>
    <property type="evidence" value="ECO:0007669"/>
    <property type="project" value="UniProtKB-UniRule"/>
</dbReference>
<protein>
    <recommendedName>
        <fullName evidence="3">DRBM domain-containing protein</fullName>
    </recommendedName>
</protein>
<dbReference type="Pfam" id="PF00035">
    <property type="entry name" value="dsrm"/>
    <property type="match status" value="1"/>
</dbReference>
<reference evidence="4" key="1">
    <citation type="submission" date="2021-02" db="EMBL/GenBank/DDBJ databases">
        <authorList>
            <person name="Dougan E. K."/>
            <person name="Rhodes N."/>
            <person name="Thang M."/>
            <person name="Chan C."/>
        </authorList>
    </citation>
    <scope>NUCLEOTIDE SEQUENCE</scope>
</reference>
<evidence type="ECO:0000256" key="1">
    <source>
        <dbReference type="PROSITE-ProRule" id="PRU00266"/>
    </source>
</evidence>
<evidence type="ECO:0000259" key="3">
    <source>
        <dbReference type="PROSITE" id="PS50137"/>
    </source>
</evidence>
<name>A0A813DXM5_POLGL</name>
<feature type="region of interest" description="Disordered" evidence="2">
    <location>
        <begin position="115"/>
        <end position="196"/>
    </location>
</feature>
<keyword evidence="5" id="KW-1185">Reference proteome</keyword>
<dbReference type="SMART" id="SM00358">
    <property type="entry name" value="DSRM"/>
    <property type="match status" value="1"/>
</dbReference>
<organism evidence="4 5">
    <name type="scientific">Polarella glacialis</name>
    <name type="common">Dinoflagellate</name>
    <dbReference type="NCBI Taxonomy" id="89957"/>
    <lineage>
        <taxon>Eukaryota</taxon>
        <taxon>Sar</taxon>
        <taxon>Alveolata</taxon>
        <taxon>Dinophyceae</taxon>
        <taxon>Suessiales</taxon>
        <taxon>Suessiaceae</taxon>
        <taxon>Polarella</taxon>
    </lineage>
</organism>
<dbReference type="PROSITE" id="PS50137">
    <property type="entry name" value="DS_RBD"/>
    <property type="match status" value="1"/>
</dbReference>
<accession>A0A813DXM5</accession>